<evidence type="ECO:0000313" key="1">
    <source>
        <dbReference type="EMBL" id="MBE9078892.1"/>
    </source>
</evidence>
<reference evidence="1" key="1">
    <citation type="submission" date="2020-10" db="EMBL/GenBank/DDBJ databases">
        <authorList>
            <person name="Castelo-Branco R."/>
            <person name="Eusebio N."/>
            <person name="Adriana R."/>
            <person name="Vieira A."/>
            <person name="Brugerolle De Fraissinette N."/>
            <person name="Rezende De Castro R."/>
            <person name="Schneider M.P."/>
            <person name="Vasconcelos V."/>
            <person name="Leao P.N."/>
        </authorList>
    </citation>
    <scope>NUCLEOTIDE SEQUENCE</scope>
    <source>
        <strain evidence="1">LEGE 07310</strain>
    </source>
</reference>
<sequence length="131" mass="15003">MIKKSAVSPKDPVEAAFEQLASRFDKYLMRLHRNGDTHRGIIIFDKSTYETTIQSLATDFRAIGYTWGVIRNFSEVPLFLDSKASRLIQLADLIAYAVFRHFEKGDNRFLSIIEPRFDSESGVVHGLHILQ</sequence>
<gene>
    <name evidence="1" type="ORF">IQ241_16600</name>
</gene>
<proteinExistence type="predicted"/>
<evidence type="ECO:0000313" key="2">
    <source>
        <dbReference type="Proteomes" id="UP000636505"/>
    </source>
</evidence>
<protein>
    <submittedName>
        <fullName evidence="1">DUF3800 domain-containing protein</fullName>
    </submittedName>
</protein>
<dbReference type="Pfam" id="PF12686">
    <property type="entry name" value="DUF3800"/>
    <property type="match status" value="1"/>
</dbReference>
<comment type="caution">
    <text evidence="1">The sequence shown here is derived from an EMBL/GenBank/DDBJ whole genome shotgun (WGS) entry which is preliminary data.</text>
</comment>
<name>A0A8J7DCH2_9CYAN</name>
<accession>A0A8J7DCH2</accession>
<organism evidence="1 2">
    <name type="scientific">Vasconcelosia minhoensis LEGE 07310</name>
    <dbReference type="NCBI Taxonomy" id="915328"/>
    <lineage>
        <taxon>Bacteria</taxon>
        <taxon>Bacillati</taxon>
        <taxon>Cyanobacteriota</taxon>
        <taxon>Cyanophyceae</taxon>
        <taxon>Nodosilineales</taxon>
        <taxon>Cymatolegaceae</taxon>
        <taxon>Vasconcelosia</taxon>
        <taxon>Vasconcelosia minhoensis</taxon>
    </lineage>
</organism>
<dbReference type="AlphaFoldDB" id="A0A8J7DCH2"/>
<dbReference type="EMBL" id="JADEXG010000042">
    <property type="protein sequence ID" value="MBE9078892.1"/>
    <property type="molecule type" value="Genomic_DNA"/>
</dbReference>
<dbReference type="Proteomes" id="UP000636505">
    <property type="component" value="Unassembled WGS sequence"/>
</dbReference>
<keyword evidence="2" id="KW-1185">Reference proteome</keyword>
<dbReference type="InterPro" id="IPR024524">
    <property type="entry name" value="DUF3800"/>
</dbReference>